<dbReference type="EMBL" id="CAMXCT030002795">
    <property type="protein sequence ID" value="CAL4787837.1"/>
    <property type="molecule type" value="Genomic_DNA"/>
</dbReference>
<dbReference type="EMBL" id="CAMXCT010002795">
    <property type="protein sequence ID" value="CAI4000525.1"/>
    <property type="molecule type" value="Genomic_DNA"/>
</dbReference>
<name>A0A9P1D007_9DINO</name>
<feature type="non-terminal residue" evidence="1">
    <location>
        <position position="403"/>
    </location>
</feature>
<gene>
    <name evidence="1" type="ORF">C1SCF055_LOCUS26637</name>
</gene>
<comment type="caution">
    <text evidence="1">The sequence shown here is derived from an EMBL/GenBank/DDBJ whole genome shotgun (WGS) entry which is preliminary data.</text>
</comment>
<evidence type="ECO:0000313" key="3">
    <source>
        <dbReference type="Proteomes" id="UP001152797"/>
    </source>
</evidence>
<keyword evidence="3" id="KW-1185">Reference proteome</keyword>
<sequence length="403" mass="45355">LSLHVSALKVGISLSQTGFLRNMVGFVEELPEYARASYVNQSVDEQLLEWPCFWCQRVVETLMVWQRRATDLQLEFTIMDDGGNFSRAMENYAVMTADPSVDLLFGPCLGTWNAYAANVVTAGNKVLVQWSITYQRYMGGYRTEVCPYCNYKWFRETDWVDSQSYGNQTDFLFSRRSVSIPAGEPGIIFEIGKNGAYPDVNQHPEFDWERNNRIALTNSIYYALWGIKTAVETEVVDYVFAQVAHNLFACRSTFGADAHLAAYLFEWRMGKKCHKIAGRDLEPGRDAVWTFAYFEDMYSVPLERAAVDRWGNATTTLIPLKVKGLVWNPLSLDSISADVLVLCGTSSLLGEFLIQASAVHLAFKALFLELPAGVGKIFGYGSFLVNYLVETIPIPTVLPNTVD</sequence>
<evidence type="ECO:0000313" key="2">
    <source>
        <dbReference type="EMBL" id="CAL1153900.1"/>
    </source>
</evidence>
<dbReference type="AlphaFoldDB" id="A0A9P1D007"/>
<reference evidence="1" key="1">
    <citation type="submission" date="2022-10" db="EMBL/GenBank/DDBJ databases">
        <authorList>
            <person name="Chen Y."/>
            <person name="Dougan E. K."/>
            <person name="Chan C."/>
            <person name="Rhodes N."/>
            <person name="Thang M."/>
        </authorList>
    </citation>
    <scope>NUCLEOTIDE SEQUENCE</scope>
</reference>
<dbReference type="EMBL" id="CAMXCT020002795">
    <property type="protein sequence ID" value="CAL1153900.1"/>
    <property type="molecule type" value="Genomic_DNA"/>
</dbReference>
<protein>
    <submittedName>
        <fullName evidence="1">Uncharacterized protein</fullName>
    </submittedName>
</protein>
<feature type="non-terminal residue" evidence="1">
    <location>
        <position position="1"/>
    </location>
</feature>
<organism evidence="1">
    <name type="scientific">Cladocopium goreaui</name>
    <dbReference type="NCBI Taxonomy" id="2562237"/>
    <lineage>
        <taxon>Eukaryota</taxon>
        <taxon>Sar</taxon>
        <taxon>Alveolata</taxon>
        <taxon>Dinophyceae</taxon>
        <taxon>Suessiales</taxon>
        <taxon>Symbiodiniaceae</taxon>
        <taxon>Cladocopium</taxon>
    </lineage>
</organism>
<accession>A0A9P1D007</accession>
<evidence type="ECO:0000313" key="1">
    <source>
        <dbReference type="EMBL" id="CAI4000525.1"/>
    </source>
</evidence>
<reference evidence="2" key="2">
    <citation type="submission" date="2024-04" db="EMBL/GenBank/DDBJ databases">
        <authorList>
            <person name="Chen Y."/>
            <person name="Shah S."/>
            <person name="Dougan E. K."/>
            <person name="Thang M."/>
            <person name="Chan C."/>
        </authorList>
    </citation>
    <scope>NUCLEOTIDE SEQUENCE [LARGE SCALE GENOMIC DNA]</scope>
</reference>
<proteinExistence type="predicted"/>
<dbReference type="Proteomes" id="UP001152797">
    <property type="component" value="Unassembled WGS sequence"/>
</dbReference>